<evidence type="ECO:0000259" key="2">
    <source>
        <dbReference type="PROSITE" id="PS51485"/>
    </source>
</evidence>
<evidence type="ECO:0000256" key="1">
    <source>
        <dbReference type="SAM" id="SignalP"/>
    </source>
</evidence>
<dbReference type="PROSITE" id="PS51485">
    <property type="entry name" value="PHYTOCYANIN"/>
    <property type="match status" value="1"/>
</dbReference>
<dbReference type="SUPFAM" id="SSF49503">
    <property type="entry name" value="Cupredoxins"/>
    <property type="match status" value="1"/>
</dbReference>
<feature type="chain" id="PRO_5015145076" evidence="1">
    <location>
        <begin position="24"/>
        <end position="157"/>
    </location>
</feature>
<proteinExistence type="predicted"/>
<dbReference type="EMBL" id="PDCK01000040">
    <property type="protein sequence ID" value="PRQ46345.1"/>
    <property type="molecule type" value="Genomic_DNA"/>
</dbReference>
<sequence length="157" mass="16548">MKTMNMIVVVLAMAVVLLHGAEAVLYTVGDDLGWAIPPGGAATYAAWAAEHSFVFDFAVGEQDLALVTKDDYDSCNTVDPLLLFQEAVTLQFIASDTFYFTSTLAGHCTKGQKIAIYIGAALPPSPSPTPCPSSSSADDALTVTAKFVSHKIMAKGN</sequence>
<protein>
    <submittedName>
        <fullName evidence="3">Putative cupredoxin</fullName>
    </submittedName>
</protein>
<dbReference type="GO" id="GO:0009055">
    <property type="term" value="F:electron transfer activity"/>
    <property type="evidence" value="ECO:0007669"/>
    <property type="project" value="InterPro"/>
</dbReference>
<organism evidence="3 4">
    <name type="scientific">Rosa chinensis</name>
    <name type="common">China rose</name>
    <dbReference type="NCBI Taxonomy" id="74649"/>
    <lineage>
        <taxon>Eukaryota</taxon>
        <taxon>Viridiplantae</taxon>
        <taxon>Streptophyta</taxon>
        <taxon>Embryophyta</taxon>
        <taxon>Tracheophyta</taxon>
        <taxon>Spermatophyta</taxon>
        <taxon>Magnoliopsida</taxon>
        <taxon>eudicotyledons</taxon>
        <taxon>Gunneridae</taxon>
        <taxon>Pentapetalae</taxon>
        <taxon>rosids</taxon>
        <taxon>fabids</taxon>
        <taxon>Rosales</taxon>
        <taxon>Rosaceae</taxon>
        <taxon>Rosoideae</taxon>
        <taxon>Rosoideae incertae sedis</taxon>
        <taxon>Rosa</taxon>
    </lineage>
</organism>
<keyword evidence="1" id="KW-0732">Signal</keyword>
<dbReference type="InterPro" id="IPR003245">
    <property type="entry name" value="Phytocyanin_dom"/>
</dbReference>
<dbReference type="GO" id="GO:0005886">
    <property type="term" value="C:plasma membrane"/>
    <property type="evidence" value="ECO:0007669"/>
    <property type="project" value="TreeGrafter"/>
</dbReference>
<dbReference type="STRING" id="74649.A0A2P6RIU7"/>
<feature type="domain" description="Phytocyanin" evidence="2">
    <location>
        <begin position="24"/>
        <end position="120"/>
    </location>
</feature>
<reference evidence="3 4" key="1">
    <citation type="journal article" date="2018" name="Nat. Genet.">
        <title>The Rosa genome provides new insights in the design of modern roses.</title>
        <authorList>
            <person name="Bendahmane M."/>
        </authorList>
    </citation>
    <scope>NUCLEOTIDE SEQUENCE [LARGE SCALE GENOMIC DNA]</scope>
    <source>
        <strain evidence="4">cv. Old Blush</strain>
    </source>
</reference>
<dbReference type="OMA" id="GHCTKGQ"/>
<dbReference type="InterPro" id="IPR008972">
    <property type="entry name" value="Cupredoxin"/>
</dbReference>
<name>A0A2P6RIU7_ROSCH</name>
<dbReference type="AlphaFoldDB" id="A0A2P6RIU7"/>
<dbReference type="PANTHER" id="PTHR33021">
    <property type="entry name" value="BLUE COPPER PROTEIN"/>
    <property type="match status" value="1"/>
</dbReference>
<evidence type="ECO:0000313" key="3">
    <source>
        <dbReference type="EMBL" id="PRQ46345.1"/>
    </source>
</evidence>
<dbReference type="PANTHER" id="PTHR33021:SF325">
    <property type="entry name" value="PHYTOCYANIN DOMAIN-CONTAINING PROTEIN"/>
    <property type="match status" value="1"/>
</dbReference>
<feature type="signal peptide" evidence="1">
    <location>
        <begin position="1"/>
        <end position="23"/>
    </location>
</feature>
<accession>A0A2P6RIU7</accession>
<dbReference type="InterPro" id="IPR039391">
    <property type="entry name" value="Phytocyanin-like"/>
</dbReference>
<comment type="caution">
    <text evidence="3">The sequence shown here is derived from an EMBL/GenBank/DDBJ whole genome shotgun (WGS) entry which is preliminary data.</text>
</comment>
<dbReference type="Gene3D" id="2.60.40.420">
    <property type="entry name" value="Cupredoxins - blue copper proteins"/>
    <property type="match status" value="1"/>
</dbReference>
<evidence type="ECO:0000313" key="4">
    <source>
        <dbReference type="Proteomes" id="UP000238479"/>
    </source>
</evidence>
<dbReference type="Pfam" id="PF02298">
    <property type="entry name" value="Cu_bind_like"/>
    <property type="match status" value="1"/>
</dbReference>
<dbReference type="Gramene" id="PRQ46345">
    <property type="protein sequence ID" value="PRQ46345"/>
    <property type="gene ID" value="RchiOBHm_Chr2g0088061"/>
</dbReference>
<dbReference type="Proteomes" id="UP000238479">
    <property type="component" value="Chromosome 2"/>
</dbReference>
<gene>
    <name evidence="3" type="ORF">RchiOBHm_Chr2g0088061</name>
</gene>
<keyword evidence="4" id="KW-1185">Reference proteome</keyword>